<keyword evidence="2" id="KW-1185">Reference proteome</keyword>
<gene>
    <name evidence="1" type="ORF">OFUS_LOCUS5075</name>
</gene>
<name>A0A8J1TIH6_OWEFU</name>
<dbReference type="CDD" id="cd20237">
    <property type="entry name" value="PFM_LIN24-like"/>
    <property type="match status" value="1"/>
</dbReference>
<dbReference type="PANTHER" id="PTHR39369:SF6">
    <property type="entry name" value="LIN-24 (TWENTY-FOUR) LIKE"/>
    <property type="match status" value="1"/>
</dbReference>
<organism evidence="1 2">
    <name type="scientific">Owenia fusiformis</name>
    <name type="common">Polychaete worm</name>
    <dbReference type="NCBI Taxonomy" id="6347"/>
    <lineage>
        <taxon>Eukaryota</taxon>
        <taxon>Metazoa</taxon>
        <taxon>Spiralia</taxon>
        <taxon>Lophotrochozoa</taxon>
        <taxon>Annelida</taxon>
        <taxon>Polychaeta</taxon>
        <taxon>Sedentaria</taxon>
        <taxon>Canalipalpata</taxon>
        <taxon>Sabellida</taxon>
        <taxon>Oweniida</taxon>
        <taxon>Oweniidae</taxon>
        <taxon>Owenia</taxon>
    </lineage>
</organism>
<dbReference type="InterPro" id="IPR004991">
    <property type="entry name" value="Aerolysin-like"/>
</dbReference>
<dbReference type="Pfam" id="PF03318">
    <property type="entry name" value="ETX_MTX2"/>
    <property type="match status" value="1"/>
</dbReference>
<dbReference type="SUPFAM" id="SSF56973">
    <property type="entry name" value="Aerolisin/ETX pore-forming domain"/>
    <property type="match status" value="1"/>
</dbReference>
<evidence type="ECO:0000313" key="1">
    <source>
        <dbReference type="EMBL" id="CAH1778108.1"/>
    </source>
</evidence>
<protein>
    <submittedName>
        <fullName evidence="1">Uncharacterized protein</fullName>
    </submittedName>
</protein>
<accession>A0A8J1TIH6</accession>
<proteinExistence type="predicted"/>
<reference evidence="1" key="1">
    <citation type="submission" date="2022-03" db="EMBL/GenBank/DDBJ databases">
        <authorList>
            <person name="Martin C."/>
        </authorList>
    </citation>
    <scope>NUCLEOTIDE SEQUENCE</scope>
</reference>
<evidence type="ECO:0000313" key="2">
    <source>
        <dbReference type="Proteomes" id="UP000749559"/>
    </source>
</evidence>
<dbReference type="Gene3D" id="2.170.15.10">
    <property type="entry name" value="Proaerolysin, chain A, domain 3"/>
    <property type="match status" value="1"/>
</dbReference>
<sequence>MAAKKVDIQSHIEDWAWNKFLKDPTRKERKLYDQQLVAMELDWKRVKFHDSPPVYDPEASAPGARTGVPTANVLFCTTFMNKTQDAQTYSFKSERTTRSSCTIEVENGYTMGMEMSVKLATPCEIFEANAGFNREMTLTNYEGQTIEEELTWGVDSQIKVPARTTAEAKLMILEEKYEGKFTVTTTIKGRVRAIFTNMKDNNSFMKVYEGNVDDIIKKARDSGKIKGEAVTVSKDDKCVVCRTQGQCKFKYGLKQTVEVDQTKL</sequence>
<dbReference type="EMBL" id="CAIIXF020000002">
    <property type="protein sequence ID" value="CAH1778108.1"/>
    <property type="molecule type" value="Genomic_DNA"/>
</dbReference>
<dbReference type="Proteomes" id="UP000749559">
    <property type="component" value="Unassembled WGS sequence"/>
</dbReference>
<dbReference type="AlphaFoldDB" id="A0A8J1TIH6"/>
<dbReference type="OrthoDB" id="9977517at2759"/>
<dbReference type="PANTHER" id="PTHR39369">
    <property type="entry name" value="LIN-24 (TWENTY-FOUR) LIKE"/>
    <property type="match status" value="1"/>
</dbReference>
<comment type="caution">
    <text evidence="1">The sequence shown here is derived from an EMBL/GenBank/DDBJ whole genome shotgun (WGS) entry which is preliminary data.</text>
</comment>